<evidence type="ECO:0000313" key="2">
    <source>
        <dbReference type="WBParaSite" id="Hba_11645"/>
    </source>
</evidence>
<dbReference type="AlphaFoldDB" id="A0A1I7X245"/>
<organism evidence="1 2">
    <name type="scientific">Heterorhabditis bacteriophora</name>
    <name type="common">Entomopathogenic nematode worm</name>
    <dbReference type="NCBI Taxonomy" id="37862"/>
    <lineage>
        <taxon>Eukaryota</taxon>
        <taxon>Metazoa</taxon>
        <taxon>Ecdysozoa</taxon>
        <taxon>Nematoda</taxon>
        <taxon>Chromadorea</taxon>
        <taxon>Rhabditida</taxon>
        <taxon>Rhabditina</taxon>
        <taxon>Rhabditomorpha</taxon>
        <taxon>Strongyloidea</taxon>
        <taxon>Heterorhabditidae</taxon>
        <taxon>Heterorhabditis</taxon>
    </lineage>
</organism>
<evidence type="ECO:0000313" key="1">
    <source>
        <dbReference type="Proteomes" id="UP000095283"/>
    </source>
</evidence>
<protein>
    <submittedName>
        <fullName evidence="2">NPH3 domain-containing protein</fullName>
    </submittedName>
</protein>
<sequence length="202" mass="23526">MMDIEKQERDMLGSEQKISQLWIPYRLSNFKQNYRHSAVEDIGRILLSSKFLQLSLIILRTVNSFLLYYYPSLFFTFHIKNIYISMESSCVRDSSVQLTIYLLTLAVQYASSLSPTAREAECDKRGNKREMLQKVLTRGELDKERIVGGAAEYIGRLLSIDEAVRLFLHCCLKECELKSETLHQKEDNEKRAILERKLASIF</sequence>
<accession>A0A1I7X245</accession>
<keyword evidence="1" id="KW-1185">Reference proteome</keyword>
<proteinExistence type="predicted"/>
<name>A0A1I7X245_HETBA</name>
<dbReference type="WBParaSite" id="Hba_11645">
    <property type="protein sequence ID" value="Hba_11645"/>
    <property type="gene ID" value="Hba_11645"/>
</dbReference>
<dbReference type="Proteomes" id="UP000095283">
    <property type="component" value="Unplaced"/>
</dbReference>
<reference evidence="2" key="1">
    <citation type="submission" date="2016-11" db="UniProtKB">
        <authorList>
            <consortium name="WormBaseParasite"/>
        </authorList>
    </citation>
    <scope>IDENTIFICATION</scope>
</reference>